<reference evidence="3" key="1">
    <citation type="journal article" date="2011" name="Nat. Commun.">
        <title>Effector diversification within compartments of the Leptosphaeria maculans genome affected by Repeat-Induced Point mutations.</title>
        <authorList>
            <person name="Rouxel T."/>
            <person name="Grandaubert J."/>
            <person name="Hane J.K."/>
            <person name="Hoede C."/>
            <person name="van de Wouw A.P."/>
            <person name="Couloux A."/>
            <person name="Dominguez V."/>
            <person name="Anthouard V."/>
            <person name="Bally P."/>
            <person name="Bourras S."/>
            <person name="Cozijnsen A.J."/>
            <person name="Ciuffetti L.M."/>
            <person name="Degrave A."/>
            <person name="Dilmaghani A."/>
            <person name="Duret L."/>
            <person name="Fudal I."/>
            <person name="Goodwin S.B."/>
            <person name="Gout L."/>
            <person name="Glaser N."/>
            <person name="Linglin J."/>
            <person name="Kema G.H.J."/>
            <person name="Lapalu N."/>
            <person name="Lawrence C.B."/>
            <person name="May K."/>
            <person name="Meyer M."/>
            <person name="Ollivier B."/>
            <person name="Poulain J."/>
            <person name="Schoch C.L."/>
            <person name="Simon A."/>
            <person name="Spatafora J.W."/>
            <person name="Stachowiak A."/>
            <person name="Turgeon B.G."/>
            <person name="Tyler B.M."/>
            <person name="Vincent D."/>
            <person name="Weissenbach J."/>
            <person name="Amselem J."/>
            <person name="Quesneville H."/>
            <person name="Oliver R.P."/>
            <person name="Wincker P."/>
            <person name="Balesdent M.-H."/>
            <person name="Howlett B.J."/>
        </authorList>
    </citation>
    <scope>NUCLEOTIDE SEQUENCE [LARGE SCALE GENOMIC DNA]</scope>
    <source>
        <strain evidence="3">JN3 / isolate v23.1.3 / race Av1-4-5-6-7-8</strain>
    </source>
</reference>
<dbReference type="InParanoid" id="E4ZY16"/>
<evidence type="ECO:0000256" key="1">
    <source>
        <dbReference type="SAM" id="MobiDB-lite"/>
    </source>
</evidence>
<protein>
    <submittedName>
        <fullName evidence="2">Predicted protein</fullName>
    </submittedName>
</protein>
<evidence type="ECO:0000313" key="2">
    <source>
        <dbReference type="EMBL" id="CBX96261.1"/>
    </source>
</evidence>
<dbReference type="AlphaFoldDB" id="E4ZY16"/>
<sequence>MANLHGAVKKAWHQPDGWQTGTMDEEEGVHTTATVTVGERWPLSVLCRRAGQGTCRPADQRRG</sequence>
<evidence type="ECO:0000313" key="3">
    <source>
        <dbReference type="Proteomes" id="UP000002668"/>
    </source>
</evidence>
<dbReference type="VEuPathDB" id="FungiDB:LEMA_uP111800.1"/>
<organism evidence="3">
    <name type="scientific">Leptosphaeria maculans (strain JN3 / isolate v23.1.3 / race Av1-4-5-6-7-8)</name>
    <name type="common">Blackleg fungus</name>
    <name type="synonym">Phoma lingam</name>
    <dbReference type="NCBI Taxonomy" id="985895"/>
    <lineage>
        <taxon>Eukaryota</taxon>
        <taxon>Fungi</taxon>
        <taxon>Dikarya</taxon>
        <taxon>Ascomycota</taxon>
        <taxon>Pezizomycotina</taxon>
        <taxon>Dothideomycetes</taxon>
        <taxon>Pleosporomycetidae</taxon>
        <taxon>Pleosporales</taxon>
        <taxon>Pleosporineae</taxon>
        <taxon>Leptosphaeriaceae</taxon>
        <taxon>Plenodomus</taxon>
        <taxon>Plenodomus lingam/Leptosphaeria maculans species complex</taxon>
    </lineage>
</organism>
<dbReference type="EMBL" id="FP929128">
    <property type="protein sequence ID" value="CBX96261.1"/>
    <property type="molecule type" value="Genomic_DNA"/>
</dbReference>
<dbReference type="HOGENOM" id="CLU_2886243_0_0_1"/>
<feature type="region of interest" description="Disordered" evidence="1">
    <location>
        <begin position="1"/>
        <end position="26"/>
    </location>
</feature>
<gene>
    <name evidence="2" type="ORF">LEMA_uP111800.1</name>
</gene>
<proteinExistence type="predicted"/>
<keyword evidence="3" id="KW-1185">Reference proteome</keyword>
<accession>E4ZY16</accession>
<name>E4ZY16_LEPMJ</name>
<dbReference type="Proteomes" id="UP000002668">
    <property type="component" value="Genome"/>
</dbReference>